<feature type="chain" id="PRO_5017397116" description="Transmembrane protein" evidence="1">
    <location>
        <begin position="18"/>
        <end position="42"/>
    </location>
</feature>
<keyword evidence="1" id="KW-0732">Signal</keyword>
<dbReference type="Gramene" id="rna35943">
    <property type="protein sequence ID" value="RHN51498.1"/>
    <property type="gene ID" value="gene35943"/>
</dbReference>
<comment type="caution">
    <text evidence="2">The sequence shown here is derived from an EMBL/GenBank/DDBJ whole genome shotgun (WGS) entry which is preliminary data.</text>
</comment>
<dbReference type="EMBL" id="PSQE01000006">
    <property type="protein sequence ID" value="RHN51498.1"/>
    <property type="molecule type" value="Genomic_DNA"/>
</dbReference>
<reference evidence="3" key="1">
    <citation type="journal article" date="2018" name="Nat. Plants">
        <title>Whole-genome landscape of Medicago truncatula symbiotic genes.</title>
        <authorList>
            <person name="Pecrix Y."/>
            <person name="Staton S.E."/>
            <person name="Sallet E."/>
            <person name="Lelandais-Briere C."/>
            <person name="Moreau S."/>
            <person name="Carrere S."/>
            <person name="Blein T."/>
            <person name="Jardinaud M.F."/>
            <person name="Latrasse D."/>
            <person name="Zouine M."/>
            <person name="Zahm M."/>
            <person name="Kreplak J."/>
            <person name="Mayjonade B."/>
            <person name="Satge C."/>
            <person name="Perez M."/>
            <person name="Cauet S."/>
            <person name="Marande W."/>
            <person name="Chantry-Darmon C."/>
            <person name="Lopez-Roques C."/>
            <person name="Bouchez O."/>
            <person name="Berard A."/>
            <person name="Debelle F."/>
            <person name="Munos S."/>
            <person name="Bendahmane A."/>
            <person name="Berges H."/>
            <person name="Niebel A."/>
            <person name="Buitink J."/>
            <person name="Frugier F."/>
            <person name="Benhamed M."/>
            <person name="Crespi M."/>
            <person name="Gouzy J."/>
            <person name="Gamas P."/>
        </authorList>
    </citation>
    <scope>NUCLEOTIDE SEQUENCE [LARGE SCALE GENOMIC DNA]</scope>
    <source>
        <strain evidence="3">cv. Jemalong A17</strain>
    </source>
</reference>
<organism evidence="2 3">
    <name type="scientific">Medicago truncatula</name>
    <name type="common">Barrel medic</name>
    <name type="synonym">Medicago tribuloides</name>
    <dbReference type="NCBI Taxonomy" id="3880"/>
    <lineage>
        <taxon>Eukaryota</taxon>
        <taxon>Viridiplantae</taxon>
        <taxon>Streptophyta</taxon>
        <taxon>Embryophyta</taxon>
        <taxon>Tracheophyta</taxon>
        <taxon>Spermatophyta</taxon>
        <taxon>Magnoliopsida</taxon>
        <taxon>eudicotyledons</taxon>
        <taxon>Gunneridae</taxon>
        <taxon>Pentapetalae</taxon>
        <taxon>rosids</taxon>
        <taxon>fabids</taxon>
        <taxon>Fabales</taxon>
        <taxon>Fabaceae</taxon>
        <taxon>Papilionoideae</taxon>
        <taxon>50 kb inversion clade</taxon>
        <taxon>NPAAA clade</taxon>
        <taxon>Hologalegina</taxon>
        <taxon>IRL clade</taxon>
        <taxon>Trifolieae</taxon>
        <taxon>Medicago</taxon>
    </lineage>
</organism>
<protein>
    <recommendedName>
        <fullName evidence="4">Transmembrane protein</fullName>
    </recommendedName>
</protein>
<accession>A0A396HFX5</accession>
<name>A0A396HFX5_MEDTR</name>
<gene>
    <name evidence="2" type="ORF">MtrunA17_Chr6g0469261</name>
</gene>
<evidence type="ECO:0008006" key="4">
    <source>
        <dbReference type="Google" id="ProtNLM"/>
    </source>
</evidence>
<proteinExistence type="predicted"/>
<dbReference type="Proteomes" id="UP000265566">
    <property type="component" value="Chromosome 6"/>
</dbReference>
<dbReference type="AlphaFoldDB" id="A0A396HFX5"/>
<feature type="signal peptide" evidence="1">
    <location>
        <begin position="1"/>
        <end position="17"/>
    </location>
</feature>
<sequence length="42" mass="5098">MMMICVVVWVDLRFYLSFVLLDFDESMNVLHEFMLFLCNFSV</sequence>
<evidence type="ECO:0000313" key="3">
    <source>
        <dbReference type="Proteomes" id="UP000265566"/>
    </source>
</evidence>
<evidence type="ECO:0000256" key="1">
    <source>
        <dbReference type="SAM" id="SignalP"/>
    </source>
</evidence>
<evidence type="ECO:0000313" key="2">
    <source>
        <dbReference type="EMBL" id="RHN51498.1"/>
    </source>
</evidence>